<dbReference type="STRING" id="529884.Rhola_00002430"/>
<dbReference type="EMBL" id="CP007490">
    <property type="protein sequence ID" value="AIC47066.1"/>
    <property type="molecule type" value="Genomic_DNA"/>
</dbReference>
<keyword evidence="8" id="KW-1185">Reference proteome</keyword>
<dbReference type="RefSeq" id="WP_038501817.1">
    <property type="nucleotide sequence ID" value="NZ_AP026911.1"/>
</dbReference>
<dbReference type="AlphaFoldDB" id="A0A060JB31"/>
<keyword evidence="3" id="KW-0547">Nucleotide-binding</keyword>
<protein>
    <submittedName>
        <fullName evidence="7">Sugar kinase, ribokinase family</fullName>
        <ecNumber evidence="7">2.7.1.4</ecNumber>
    </submittedName>
</protein>
<dbReference type="CDD" id="cd01167">
    <property type="entry name" value="bac_FRK"/>
    <property type="match status" value="1"/>
</dbReference>
<evidence type="ECO:0000256" key="2">
    <source>
        <dbReference type="ARBA" id="ARBA00022679"/>
    </source>
</evidence>
<evidence type="ECO:0000313" key="7">
    <source>
        <dbReference type="EMBL" id="AIC47066.1"/>
    </source>
</evidence>
<keyword evidence="5" id="KW-0067">ATP-binding</keyword>
<evidence type="ECO:0000259" key="6">
    <source>
        <dbReference type="Pfam" id="PF00294"/>
    </source>
</evidence>
<dbReference type="GO" id="GO:0008865">
    <property type="term" value="F:fructokinase activity"/>
    <property type="evidence" value="ECO:0007669"/>
    <property type="project" value="UniProtKB-EC"/>
</dbReference>
<proteinExistence type="inferred from homology"/>
<organism evidence="7 8">
    <name type="scientific">Rhodoluna lacicola</name>
    <dbReference type="NCBI Taxonomy" id="529884"/>
    <lineage>
        <taxon>Bacteria</taxon>
        <taxon>Bacillati</taxon>
        <taxon>Actinomycetota</taxon>
        <taxon>Actinomycetes</taxon>
        <taxon>Micrococcales</taxon>
        <taxon>Microbacteriaceae</taxon>
        <taxon>Luna cluster</taxon>
        <taxon>Luna-1 subcluster</taxon>
        <taxon>Rhodoluna</taxon>
    </lineage>
</organism>
<dbReference type="InterPro" id="IPR011611">
    <property type="entry name" value="PfkB_dom"/>
</dbReference>
<gene>
    <name evidence="7" type="ORF">Rhola_00002430</name>
</gene>
<dbReference type="OrthoDB" id="9795789at2"/>
<dbReference type="InterPro" id="IPR050306">
    <property type="entry name" value="PfkB_Carbo_kinase"/>
</dbReference>
<feature type="domain" description="Carbohydrate kinase PfkB" evidence="6">
    <location>
        <begin position="2"/>
        <end position="282"/>
    </location>
</feature>
<evidence type="ECO:0000256" key="5">
    <source>
        <dbReference type="ARBA" id="ARBA00022840"/>
    </source>
</evidence>
<evidence type="ECO:0000256" key="3">
    <source>
        <dbReference type="ARBA" id="ARBA00022741"/>
    </source>
</evidence>
<keyword evidence="2 7" id="KW-0808">Transferase</keyword>
<dbReference type="PANTHER" id="PTHR43085:SF1">
    <property type="entry name" value="PSEUDOURIDINE KINASE-RELATED"/>
    <property type="match status" value="1"/>
</dbReference>
<dbReference type="EC" id="2.7.1.4" evidence="7"/>
<dbReference type="Gene3D" id="3.40.1190.20">
    <property type="match status" value="1"/>
</dbReference>
<dbReference type="Pfam" id="PF00294">
    <property type="entry name" value="PfkB"/>
    <property type="match status" value="1"/>
</dbReference>
<comment type="similarity">
    <text evidence="1">Belongs to the carbohydrate kinase PfkB family.</text>
</comment>
<name>A0A060JB31_9MICO</name>
<dbReference type="Proteomes" id="UP000067708">
    <property type="component" value="Chromosome"/>
</dbReference>
<evidence type="ECO:0000256" key="1">
    <source>
        <dbReference type="ARBA" id="ARBA00010688"/>
    </source>
</evidence>
<dbReference type="GO" id="GO:0005524">
    <property type="term" value="F:ATP binding"/>
    <property type="evidence" value="ECO:0007669"/>
    <property type="project" value="UniProtKB-KW"/>
</dbReference>
<evidence type="ECO:0000256" key="4">
    <source>
        <dbReference type="ARBA" id="ARBA00022777"/>
    </source>
</evidence>
<reference evidence="7 8" key="1">
    <citation type="journal article" date="2014" name="Int. J. Syst. Evol. Microbiol.">
        <title>Rhodoluna lacicola gen. nov., sp. nov., a planktonic freshwater bacterium with stream-lined genome.</title>
        <authorList>
            <person name="Hahn M."/>
            <person name="Schmidt J."/>
            <person name="Taipale S.J."/>
            <person name="Doolittle W.F."/>
            <person name="Koll U."/>
        </authorList>
    </citation>
    <scope>NUCLEOTIDE SEQUENCE [LARGE SCALE GENOMIC DNA]</scope>
    <source>
        <strain evidence="7 8">MWH-Ta8</strain>
    </source>
</reference>
<sequence>MILVIGEALIDLIENRYQAGSFNAIVGGANANVSIALARRGTPQQFLARISGDGFGKIIREKLKSNNVGLDYVVDAKEQTTMVTVSIDSNGVPSYSFYVNGTADWGWTPQELPTDADLENLHATAIQFGCLTMAMGPGNLVIEDWAREHYKQKSVTISHDINMRPALGFERNHERLRVERINDISHIIKASDEDIHWLYDMADGEDVDKVVWKWIGDSARHVFITRGGDGVSVYRLAADGSRTRFDVASRKINVVDTVGAGDTFCANLLGQLSDVDALGTDPFDRLQNLSDDVIREFVWTAGIAASITCERAGAEPPTKADLDAVLATL</sequence>
<dbReference type="SUPFAM" id="SSF53613">
    <property type="entry name" value="Ribokinase-like"/>
    <property type="match status" value="1"/>
</dbReference>
<evidence type="ECO:0000313" key="8">
    <source>
        <dbReference type="Proteomes" id="UP000067708"/>
    </source>
</evidence>
<dbReference type="PANTHER" id="PTHR43085">
    <property type="entry name" value="HEXOKINASE FAMILY MEMBER"/>
    <property type="match status" value="1"/>
</dbReference>
<accession>A0A060JB31</accession>
<dbReference type="InterPro" id="IPR029056">
    <property type="entry name" value="Ribokinase-like"/>
</dbReference>
<keyword evidence="4 7" id="KW-0418">Kinase</keyword>
<dbReference type="HOGENOM" id="CLU_027634_6_2_11"/>
<dbReference type="KEGG" id="rla:Rhola_00002430"/>
<dbReference type="eggNOG" id="COG0524">
    <property type="taxonomic scope" value="Bacteria"/>
</dbReference>